<sequence length="431" mass="47158">MTKLITTRRKFLKGTALSAALAGTGTFFGPWQHVRVLAQGQKKPIKLGLTCDASGQYGNSGQDDLRGIRLAIDEFNAKGGVIGRKIEWITADTETTPATASRIAERFITRDECGFLIGALHSGVANAITQVAAKTGTIYMNTNSSAPSEAGENCSRVKFVWDGNGTNFSKATVKAAIQSVGKNWLLLTNDYVWGHTTANATKGLVEASGGKIMDNLLVPQNTRDFTSYLLKIQQAKPDVVATAIGGDDLKALRTQVAQLKLDGKPAWINNQQDWPDIWGAPESLFGVFGTTWYHKLPLPGVAEFVKKWQAAYKDGPIPVPGNVSYNGYMATRELLRAIERAGTTNNIAVIKQLENIKVSAADRMQHYDAYMDPTTHQMQQTIYLARRNMKPADTTDYYEMVAWAEPKDATDDAAAGKCKLVPYEQVPTFEL</sequence>
<keyword evidence="6" id="KW-1185">Reference proteome</keyword>
<dbReference type="InterPro" id="IPR019546">
    <property type="entry name" value="TAT_signal_bac_arc"/>
</dbReference>
<dbReference type="EMBL" id="LBIA02000001">
    <property type="protein sequence ID" value="TKT70507.1"/>
    <property type="molecule type" value="Genomic_DNA"/>
</dbReference>
<name>A0A4U6BK55_9BRAD</name>
<accession>A0A4U6BK55</accession>
<evidence type="ECO:0000256" key="2">
    <source>
        <dbReference type="ARBA" id="ARBA00022729"/>
    </source>
</evidence>
<dbReference type="Proteomes" id="UP000034832">
    <property type="component" value="Unassembled WGS sequence"/>
</dbReference>
<dbReference type="CDD" id="cd06268">
    <property type="entry name" value="PBP1_ABC_transporter_LIVBP-like"/>
    <property type="match status" value="1"/>
</dbReference>
<dbReference type="PANTHER" id="PTHR30483">
    <property type="entry name" value="LEUCINE-SPECIFIC-BINDING PROTEIN"/>
    <property type="match status" value="1"/>
</dbReference>
<organism evidence="5 6">
    <name type="scientific">Afipia massiliensis</name>
    <dbReference type="NCBI Taxonomy" id="211460"/>
    <lineage>
        <taxon>Bacteria</taxon>
        <taxon>Pseudomonadati</taxon>
        <taxon>Pseudomonadota</taxon>
        <taxon>Alphaproteobacteria</taxon>
        <taxon>Hyphomicrobiales</taxon>
        <taxon>Nitrobacteraceae</taxon>
        <taxon>Afipia</taxon>
    </lineage>
</organism>
<dbReference type="Pfam" id="PF13458">
    <property type="entry name" value="Peripla_BP_6"/>
    <property type="match status" value="1"/>
</dbReference>
<dbReference type="RefSeq" id="WP_046828844.1">
    <property type="nucleotide sequence ID" value="NZ_LBIA02000001.1"/>
</dbReference>
<dbReference type="PANTHER" id="PTHR30483:SF6">
    <property type="entry name" value="PERIPLASMIC BINDING PROTEIN OF ABC TRANSPORTER FOR NATURAL AMINO ACIDS"/>
    <property type="match status" value="1"/>
</dbReference>
<dbReference type="NCBIfam" id="TIGR01409">
    <property type="entry name" value="TAT_signal_seq"/>
    <property type="match status" value="1"/>
</dbReference>
<evidence type="ECO:0000313" key="5">
    <source>
        <dbReference type="EMBL" id="TKT70507.1"/>
    </source>
</evidence>
<comment type="caution">
    <text evidence="5">The sequence shown here is derived from an EMBL/GenBank/DDBJ whole genome shotgun (WGS) entry which is preliminary data.</text>
</comment>
<gene>
    <name evidence="5" type="ORF">YH63_003255</name>
</gene>
<dbReference type="OrthoDB" id="7235949at2"/>
<feature type="domain" description="Leucine-binding protein" evidence="4">
    <location>
        <begin position="44"/>
        <end position="386"/>
    </location>
</feature>
<evidence type="ECO:0000313" key="6">
    <source>
        <dbReference type="Proteomes" id="UP000034832"/>
    </source>
</evidence>
<dbReference type="SUPFAM" id="SSF53822">
    <property type="entry name" value="Periplasmic binding protein-like I"/>
    <property type="match status" value="1"/>
</dbReference>
<keyword evidence="2" id="KW-0732">Signal</keyword>
<dbReference type="InterPro" id="IPR028081">
    <property type="entry name" value="Leu-bd"/>
</dbReference>
<dbReference type="PROSITE" id="PS51318">
    <property type="entry name" value="TAT"/>
    <property type="match status" value="1"/>
</dbReference>
<keyword evidence="3" id="KW-0813">Transport</keyword>
<dbReference type="InterPro" id="IPR051010">
    <property type="entry name" value="BCAA_transport"/>
</dbReference>
<evidence type="ECO:0000256" key="1">
    <source>
        <dbReference type="ARBA" id="ARBA00010062"/>
    </source>
</evidence>
<dbReference type="STRING" id="211460.YH63_15635"/>
<evidence type="ECO:0000259" key="4">
    <source>
        <dbReference type="Pfam" id="PF13458"/>
    </source>
</evidence>
<evidence type="ECO:0000256" key="3">
    <source>
        <dbReference type="ARBA" id="ARBA00022970"/>
    </source>
</evidence>
<dbReference type="AlphaFoldDB" id="A0A4U6BK55"/>
<dbReference type="Gene3D" id="3.40.50.2300">
    <property type="match status" value="2"/>
</dbReference>
<keyword evidence="3" id="KW-0029">Amino-acid transport</keyword>
<reference evidence="5" key="1">
    <citation type="submission" date="2019-04" db="EMBL/GenBank/DDBJ databases">
        <title>Whole genome sequencing of cave bacteria.</title>
        <authorList>
            <person name="Gan H.M."/>
            <person name="Barton H."/>
            <person name="Savka M.A."/>
        </authorList>
    </citation>
    <scope>NUCLEOTIDE SEQUENCE [LARGE SCALE GENOMIC DNA]</scope>
    <source>
        <strain evidence="5">LC387</strain>
    </source>
</reference>
<dbReference type="InterPro" id="IPR028082">
    <property type="entry name" value="Peripla_BP_I"/>
</dbReference>
<proteinExistence type="inferred from homology"/>
<dbReference type="GO" id="GO:0006865">
    <property type="term" value="P:amino acid transport"/>
    <property type="evidence" value="ECO:0007669"/>
    <property type="project" value="UniProtKB-KW"/>
</dbReference>
<protein>
    <submittedName>
        <fullName evidence="5">Twin-arginine translocation signal domain-containing protein</fullName>
    </submittedName>
</protein>
<comment type="similarity">
    <text evidence="1">Belongs to the leucine-binding protein family.</text>
</comment>
<dbReference type="InterPro" id="IPR006311">
    <property type="entry name" value="TAT_signal"/>
</dbReference>